<accession>A0ABP1N3X5</accession>
<evidence type="ECO:0000313" key="1">
    <source>
        <dbReference type="EMBL" id="CAL7934634.1"/>
    </source>
</evidence>
<dbReference type="Proteomes" id="UP001642520">
    <property type="component" value="Unassembled WGS sequence"/>
</dbReference>
<protein>
    <submittedName>
        <fullName evidence="1">Uncharacterized protein</fullName>
    </submittedName>
</protein>
<name>A0ABP1N3X5_XYLVO</name>
<sequence length="232" mass="25874">MSDGLSMFPRLYPRGYAARISLLSPISRRSPGGMARTRCQTRSTSVVTDTHQTIGSCHQQRTIERRFVRVTRHTFLSRRRSVPLANVHYSASIESRRATSLVESRGIELAPEDRRRRGWSSWSTVERSCTECSGGCGDNRVIAPPSAIRADTTLPGRGNADSVHGEGRLAGYHRTALPSRCPTEEDVCPVVSTSRSSRGGRFARKHRSINETVKKCGGERRVLAIVDQRKRR</sequence>
<dbReference type="EMBL" id="CAXAJV020001281">
    <property type="protein sequence ID" value="CAL7934634.1"/>
    <property type="molecule type" value="Genomic_DNA"/>
</dbReference>
<gene>
    <name evidence="1" type="ORF">XYLVIOL_LOCUS1131</name>
</gene>
<proteinExistence type="predicted"/>
<reference evidence="1 2" key="1">
    <citation type="submission" date="2024-08" db="EMBL/GenBank/DDBJ databases">
        <authorList>
            <person name="Will J Nash"/>
            <person name="Angela Man"/>
            <person name="Seanna McTaggart"/>
            <person name="Kendall Baker"/>
            <person name="Tom Barker"/>
            <person name="Leah Catchpole"/>
            <person name="Alex Durrant"/>
            <person name="Karim Gharbi"/>
            <person name="Naomi Irish"/>
            <person name="Gemy Kaithakottil"/>
            <person name="Debby Ku"/>
            <person name="Aaliyah Providence"/>
            <person name="Felix Shaw"/>
            <person name="David Swarbreck"/>
            <person name="Chris Watkins"/>
            <person name="Ann M. McCartney"/>
            <person name="Giulio Formenti"/>
            <person name="Alice Mouton"/>
            <person name="Noel Vella"/>
            <person name="Bjorn M von Reumont"/>
            <person name="Adriana Vella"/>
            <person name="Wilfried Haerty"/>
        </authorList>
    </citation>
    <scope>NUCLEOTIDE SEQUENCE [LARGE SCALE GENOMIC DNA]</scope>
</reference>
<organism evidence="1 2">
    <name type="scientific">Xylocopa violacea</name>
    <name type="common">Violet carpenter bee</name>
    <name type="synonym">Apis violacea</name>
    <dbReference type="NCBI Taxonomy" id="135666"/>
    <lineage>
        <taxon>Eukaryota</taxon>
        <taxon>Metazoa</taxon>
        <taxon>Ecdysozoa</taxon>
        <taxon>Arthropoda</taxon>
        <taxon>Hexapoda</taxon>
        <taxon>Insecta</taxon>
        <taxon>Pterygota</taxon>
        <taxon>Neoptera</taxon>
        <taxon>Endopterygota</taxon>
        <taxon>Hymenoptera</taxon>
        <taxon>Apocrita</taxon>
        <taxon>Aculeata</taxon>
        <taxon>Apoidea</taxon>
        <taxon>Anthophila</taxon>
        <taxon>Apidae</taxon>
        <taxon>Xylocopa</taxon>
        <taxon>Xylocopa</taxon>
    </lineage>
</organism>
<evidence type="ECO:0000313" key="2">
    <source>
        <dbReference type="Proteomes" id="UP001642520"/>
    </source>
</evidence>
<comment type="caution">
    <text evidence="1">The sequence shown here is derived from an EMBL/GenBank/DDBJ whole genome shotgun (WGS) entry which is preliminary data.</text>
</comment>
<keyword evidence="2" id="KW-1185">Reference proteome</keyword>